<dbReference type="RefSeq" id="WP_212690119.1">
    <property type="nucleotide sequence ID" value="NZ_CP058561.1"/>
</dbReference>
<keyword evidence="2" id="KW-0813">Transport</keyword>
<comment type="similarity">
    <text evidence="1">Belongs to the bacterial solute-binding protein 1 family.</text>
</comment>
<evidence type="ECO:0000313" key="5">
    <source>
        <dbReference type="EMBL" id="QUH29866.1"/>
    </source>
</evidence>
<dbReference type="PANTHER" id="PTHR30061">
    <property type="entry name" value="MALTOSE-BINDING PERIPLASMIC PROTEIN"/>
    <property type="match status" value="1"/>
</dbReference>
<keyword evidence="6" id="KW-1185">Reference proteome</keyword>
<dbReference type="GO" id="GO:0042956">
    <property type="term" value="P:maltodextrin transmembrane transport"/>
    <property type="evidence" value="ECO:0007669"/>
    <property type="project" value="TreeGrafter"/>
</dbReference>
<feature type="signal peptide" evidence="4">
    <location>
        <begin position="1"/>
        <end position="22"/>
    </location>
</feature>
<feature type="chain" id="PRO_5039240845" evidence="4">
    <location>
        <begin position="23"/>
        <end position="441"/>
    </location>
</feature>
<dbReference type="CDD" id="cd13585">
    <property type="entry name" value="PBP2_TMBP_like"/>
    <property type="match status" value="1"/>
</dbReference>
<gene>
    <name evidence="5" type="ORF">HYG85_13480</name>
</gene>
<protein>
    <submittedName>
        <fullName evidence="5">Sugar ABC transporter substrate-binding protein</fullName>
    </submittedName>
</protein>
<name>A0A8J8MBE6_9FIRM</name>
<evidence type="ECO:0000313" key="6">
    <source>
        <dbReference type="Proteomes" id="UP000677305"/>
    </source>
</evidence>
<dbReference type="PROSITE" id="PS51257">
    <property type="entry name" value="PROKAR_LIPOPROTEIN"/>
    <property type="match status" value="1"/>
</dbReference>
<keyword evidence="3 4" id="KW-0732">Signal</keyword>
<dbReference type="SUPFAM" id="SSF53850">
    <property type="entry name" value="Periplasmic binding protein-like II"/>
    <property type="match status" value="1"/>
</dbReference>
<sequence>MKKIVMMVMIVTLILTSLMGCSKEDTPASDNDKKSGTSTSADKKTEKNIVLKFIMTTEGEEEKFINKALEEEFYPDNPNIKVEIETVPFSELDKKIVTAHTGNVVYDIIYTNHPSVGTFADAGIIANLDEYIKNSDIDLKNDYNTSFSDSAQYKGSQYAMPYETDTRVLAINKKLFDEAGLEAPKTIEDMLQAAKVLTKDTDGDGKNDQFGMIMDFGNMWYPTYDLGQWLLGNGSHLYIQDGDSYVQEINTQGAKDFLVWAKEMSKYQPEDFVSYDGTKITSSFAQGKVGMFVFGPWHFHDPILIEAKDLEYELITNPVGTKKSGASMGGWHIAMGANSKYKDEVWKVLEFLSNPEINAKTATSIPPIYESYNYPPFNDKKYDIFAEQLKTAEVPNPPIPQLSKVAETWNNYFQRYILDDITLDEALKEASTDIQGILDKK</sequence>
<dbReference type="Proteomes" id="UP000677305">
    <property type="component" value="Chromosome"/>
</dbReference>
<dbReference type="AlphaFoldDB" id="A0A8J8MBE6"/>
<dbReference type="InterPro" id="IPR006059">
    <property type="entry name" value="SBP"/>
</dbReference>
<dbReference type="GO" id="GO:0015768">
    <property type="term" value="P:maltose transport"/>
    <property type="evidence" value="ECO:0007669"/>
    <property type="project" value="TreeGrafter"/>
</dbReference>
<dbReference type="Gene3D" id="3.40.190.10">
    <property type="entry name" value="Periplasmic binding protein-like II"/>
    <property type="match status" value="2"/>
</dbReference>
<dbReference type="GO" id="GO:0055052">
    <property type="term" value="C:ATP-binding cassette (ABC) transporter complex, substrate-binding subunit-containing"/>
    <property type="evidence" value="ECO:0007669"/>
    <property type="project" value="TreeGrafter"/>
</dbReference>
<dbReference type="Pfam" id="PF01547">
    <property type="entry name" value="SBP_bac_1"/>
    <property type="match status" value="1"/>
</dbReference>
<reference evidence="5 6" key="1">
    <citation type="submission" date="2020-07" db="EMBL/GenBank/DDBJ databases">
        <title>Vallitalea guaymasensis genome.</title>
        <authorList>
            <person name="Postec A."/>
        </authorList>
    </citation>
    <scope>NUCLEOTIDE SEQUENCE [LARGE SCALE GENOMIC DNA]</scope>
    <source>
        <strain evidence="5 6">Ra1766G1</strain>
    </source>
</reference>
<evidence type="ECO:0000256" key="3">
    <source>
        <dbReference type="ARBA" id="ARBA00022729"/>
    </source>
</evidence>
<accession>A0A8J8MBE6</accession>
<dbReference type="PANTHER" id="PTHR30061:SF50">
    <property type="entry name" value="MALTOSE_MALTODEXTRIN-BINDING PERIPLASMIC PROTEIN"/>
    <property type="match status" value="1"/>
</dbReference>
<organism evidence="5 6">
    <name type="scientific">Vallitalea guaymasensis</name>
    <dbReference type="NCBI Taxonomy" id="1185412"/>
    <lineage>
        <taxon>Bacteria</taxon>
        <taxon>Bacillati</taxon>
        <taxon>Bacillota</taxon>
        <taxon>Clostridia</taxon>
        <taxon>Lachnospirales</taxon>
        <taxon>Vallitaleaceae</taxon>
        <taxon>Vallitalea</taxon>
    </lineage>
</organism>
<dbReference type="EMBL" id="CP058561">
    <property type="protein sequence ID" value="QUH29866.1"/>
    <property type="molecule type" value="Genomic_DNA"/>
</dbReference>
<dbReference type="GO" id="GO:1901982">
    <property type="term" value="F:maltose binding"/>
    <property type="evidence" value="ECO:0007669"/>
    <property type="project" value="TreeGrafter"/>
</dbReference>
<dbReference type="KEGG" id="vgu:HYG85_13480"/>
<proteinExistence type="inferred from homology"/>
<evidence type="ECO:0000256" key="4">
    <source>
        <dbReference type="SAM" id="SignalP"/>
    </source>
</evidence>
<evidence type="ECO:0000256" key="1">
    <source>
        <dbReference type="ARBA" id="ARBA00008520"/>
    </source>
</evidence>
<evidence type="ECO:0000256" key="2">
    <source>
        <dbReference type="ARBA" id="ARBA00022448"/>
    </source>
</evidence>